<dbReference type="InterPro" id="IPR043129">
    <property type="entry name" value="ATPase_NBD"/>
</dbReference>
<dbReference type="Gene3D" id="3.90.640.10">
    <property type="entry name" value="Actin, Chain A, domain 4"/>
    <property type="match status" value="1"/>
</dbReference>
<protein>
    <recommendedName>
        <fullName evidence="3">Hsp70 family protein</fullName>
    </recommendedName>
</protein>
<evidence type="ECO:0008006" key="3">
    <source>
        <dbReference type="Google" id="ProtNLM"/>
    </source>
</evidence>
<evidence type="ECO:0000313" key="2">
    <source>
        <dbReference type="Proteomes" id="UP000824132"/>
    </source>
</evidence>
<dbReference type="Gene3D" id="3.30.420.40">
    <property type="match status" value="2"/>
</dbReference>
<reference evidence="1" key="1">
    <citation type="journal article" date="2021" name="PeerJ">
        <title>Extensive microbial diversity within the chicken gut microbiome revealed by metagenomics and culture.</title>
        <authorList>
            <person name="Gilroy R."/>
            <person name="Ravi A."/>
            <person name="Getino M."/>
            <person name="Pursley I."/>
            <person name="Horton D.L."/>
            <person name="Alikhan N.F."/>
            <person name="Baker D."/>
            <person name="Gharbi K."/>
            <person name="Hall N."/>
            <person name="Watson M."/>
            <person name="Adriaenssens E.M."/>
            <person name="Foster-Nyarko E."/>
            <person name="Jarju S."/>
            <person name="Secka A."/>
            <person name="Antonio M."/>
            <person name="Oren A."/>
            <person name="Chaudhuri R.R."/>
            <person name="La Ragione R."/>
            <person name="Hildebrand F."/>
            <person name="Pallen M.J."/>
        </authorList>
    </citation>
    <scope>NUCLEOTIDE SEQUENCE</scope>
    <source>
        <strain evidence="1">CHK187-5294</strain>
    </source>
</reference>
<evidence type="ECO:0000313" key="1">
    <source>
        <dbReference type="EMBL" id="HIZ02678.1"/>
    </source>
</evidence>
<comment type="caution">
    <text evidence="1">The sequence shown here is derived from an EMBL/GenBank/DDBJ whole genome shotgun (WGS) entry which is preliminary data.</text>
</comment>
<reference evidence="1" key="2">
    <citation type="submission" date="2021-04" db="EMBL/GenBank/DDBJ databases">
        <authorList>
            <person name="Gilroy R."/>
        </authorList>
    </citation>
    <scope>NUCLEOTIDE SEQUENCE</scope>
    <source>
        <strain evidence="1">CHK187-5294</strain>
    </source>
</reference>
<gene>
    <name evidence="1" type="ORF">H9727_00160</name>
</gene>
<dbReference type="AlphaFoldDB" id="A0A9D2CY06"/>
<dbReference type="Proteomes" id="UP000824132">
    <property type="component" value="Unassembled WGS sequence"/>
</dbReference>
<organism evidence="1 2">
    <name type="scientific">Candidatus Borkfalkia avistercoris</name>
    <dbReference type="NCBI Taxonomy" id="2838504"/>
    <lineage>
        <taxon>Bacteria</taxon>
        <taxon>Bacillati</taxon>
        <taxon>Bacillota</taxon>
        <taxon>Clostridia</taxon>
        <taxon>Christensenellales</taxon>
        <taxon>Christensenellaceae</taxon>
        <taxon>Candidatus Borkfalkia</taxon>
    </lineage>
</organism>
<name>A0A9D2CY06_9FIRM</name>
<accession>A0A9D2CY06</accession>
<proteinExistence type="predicted"/>
<dbReference type="EMBL" id="DXCL01000001">
    <property type="protein sequence ID" value="HIZ02678.1"/>
    <property type="molecule type" value="Genomic_DNA"/>
</dbReference>
<dbReference type="SUPFAM" id="SSF53067">
    <property type="entry name" value="Actin-like ATPase domain"/>
    <property type="match status" value="1"/>
</dbReference>
<sequence length="666" mass="73990">MALTLNIGLDLGSDTLKVAYAYEKSGNMSYGKLMKEGMMTEVALPAIAYYDESEKKWLFGDEVDKTEGNSFVNVVKIKSLVSLLLPSADPDVKERNRKYYFKGHAFPKFYFPVRRKMLSDFDTMVKGDMTFAAAETPQQVCEQYFAYAARMVFERIAGLSARAGVSFYKTLHVALVHPSRSGKVYVSELVRLAKKAFGAAPAKVLSSTKALSMYAFQRGMLAPGESLLVFDMGEEDISVVKASLLENGRLVVDGADGHNEPCDIGGNDVDDAVAEYIEGCIRRRETVGTPSFGTEGHINERGLHSKQYLFLKDIKKAKMILSVPLREGSVFEKGVPVAVARDLYIQRKLTREEFCACIGVAGNRGVARRIADYIIEEVSRPVNEGVKKIFLSGGLVETYSIFEYISREVKKAAPAVEFYTFDDWKNEADGYTIRSFEDSTYAPAVGGAIVALKNYELQTVIALSYATWLNLNVKMQKFLSIFVNRGTPLPPEGATFTVTSNFGQPAVLAQITNDQLYSAAITEEEIARKKYSARLPGQYYDAAGKTYLLIGNEDDDPWRLNAAKQIGLKVVSGERGATIYFYHQGTRVRLHDTRIYFREGVRIDGDGRAVPYIANAEELNTGNAYINYLTGSGSFESWSASVKKVPAREIEIRFEGMEEFSVQADD</sequence>